<evidence type="ECO:0000256" key="6">
    <source>
        <dbReference type="ARBA" id="ARBA00023049"/>
    </source>
</evidence>
<accession>A0AAW1TDP4</accession>
<dbReference type="GO" id="GO:0004222">
    <property type="term" value="F:metalloendopeptidase activity"/>
    <property type="evidence" value="ECO:0007669"/>
    <property type="project" value="InterPro"/>
</dbReference>
<keyword evidence="13" id="KW-1185">Reference proteome</keyword>
<feature type="region of interest" description="Disordered" evidence="8">
    <location>
        <begin position="487"/>
        <end position="507"/>
    </location>
</feature>
<keyword evidence="2" id="KW-0645">Protease</keyword>
<evidence type="ECO:0000256" key="1">
    <source>
        <dbReference type="ARBA" id="ARBA00007261"/>
    </source>
</evidence>
<evidence type="ECO:0000256" key="2">
    <source>
        <dbReference type="ARBA" id="ARBA00022670"/>
    </source>
</evidence>
<keyword evidence="6" id="KW-0482">Metalloprotease</keyword>
<keyword evidence="3" id="KW-0479">Metal-binding</keyword>
<evidence type="ECO:0000256" key="5">
    <source>
        <dbReference type="ARBA" id="ARBA00022833"/>
    </source>
</evidence>
<dbReference type="InterPro" id="IPR001431">
    <property type="entry name" value="Pept_M16_Zn_BS"/>
</dbReference>
<feature type="domain" description="Peptidase M16 N-terminal" evidence="10">
    <location>
        <begin position="45"/>
        <end position="160"/>
    </location>
</feature>
<evidence type="ECO:0000259" key="10">
    <source>
        <dbReference type="Pfam" id="PF00675"/>
    </source>
</evidence>
<comment type="caution">
    <text evidence="12">The sequence shown here is derived from an EMBL/GenBank/DDBJ whole genome shotgun (WGS) entry which is preliminary data.</text>
</comment>
<keyword evidence="9" id="KW-1133">Transmembrane helix</keyword>
<dbReference type="GO" id="GO:0046872">
    <property type="term" value="F:metal ion binding"/>
    <property type="evidence" value="ECO:0007669"/>
    <property type="project" value="UniProtKB-KW"/>
</dbReference>
<organism evidence="12 13">
    <name type="scientific">Apatococcus fuscideae</name>
    <dbReference type="NCBI Taxonomy" id="2026836"/>
    <lineage>
        <taxon>Eukaryota</taxon>
        <taxon>Viridiplantae</taxon>
        <taxon>Chlorophyta</taxon>
        <taxon>core chlorophytes</taxon>
        <taxon>Trebouxiophyceae</taxon>
        <taxon>Chlorellales</taxon>
        <taxon>Chlorellaceae</taxon>
        <taxon>Apatococcus</taxon>
    </lineage>
</organism>
<dbReference type="InterPro" id="IPR007863">
    <property type="entry name" value="Peptidase_M16_C"/>
</dbReference>
<proteinExistence type="inferred from homology"/>
<keyword evidence="9" id="KW-0472">Membrane</keyword>
<sequence>MKFRELTTLDLSEEQWKQPIPVGPAEELRHGHLENGMRYFVRHCNKPKNRAALALAVNIGSVVEDEEEQGLAHVIEHLAFNATENFSNHDIVEFLESIGAEFGACQNAYTSADETVFELVVPTDDDSSLSTAMSVFSEFATKIRCSADDLQRERGAVMEEWRLGKDSRGRTGEAQWKLIMKGCKYADRMPIGQEKVIQHASAQTVKSFYERWYRPENMAIVATGDFEADKVVEIIKQQLSGATAASRDPTPPIPTYNIAAHDQPRYSAFIDKENQQPSVNVTWKHPAKRVATPAEYLDVLKDNMFNATMNNRLFKVSRQHEPPFYTAQISAEPLCRTTACYGASAFVSDSGYLQGLEALLTELARARLHGFSEREVEVALALEMSEVESMYAERDQIYAEDMRGEYVRHFLTEEAVVGREEEVRLNKTLLPMVKPEHLQAIADRFKSCCSCVVKAVSHHRVVSEELLAEVIARVDQAEAEGSITPWEEGDVPASLLEDEPEPGKTLSEKEVPVLGGTELTLSNGMKVYFKSTDFLEDQELGTFGLRPEIIMDILMGKRVDIHTNNGAYWRSLGGEQSPMDLEFAFQLIYRLFTTQIEPREDDLVTCMSCLRDNIAARVRNPLTSFSERVRFINYGHCYYFEPPTLPELDHIDAAAACRHFSEAFQNPAEFRLCFTGNLQEVDIRQLIETYLASIPEASHPAPRQPSSVTALPFSFPEGVVRENVMANMVMPRTQSLITFPVEISKPGTMEALQETHWLAFACQLLETKLLQLMRFKFGEVYTVAISPFFGAEAPSRQGSLRGDVSIGFSCDPHNAEHLTELALSELERLQAEGPTDEEIRTILTLEARAHETSILENSFWHDMAVTSYQSRLFHKEGDVDKVFSLRQDAREAVREAVTPETMQEALCRLFPNPCRIRYTAITLLPQTPLLAQGLAAIGSLLPSSQRSWSYWATLGAVAAAGAAAVVLSSRARKRA</sequence>
<keyword evidence="4" id="KW-0378">Hydrolase</keyword>
<dbReference type="Pfam" id="PF05193">
    <property type="entry name" value="Peptidase_M16_C"/>
    <property type="match status" value="2"/>
</dbReference>
<gene>
    <name evidence="12" type="ORF">WJX84_001739</name>
</gene>
<evidence type="ECO:0000256" key="8">
    <source>
        <dbReference type="SAM" id="MobiDB-lite"/>
    </source>
</evidence>
<evidence type="ECO:0000256" key="7">
    <source>
        <dbReference type="RuleBase" id="RU004447"/>
    </source>
</evidence>
<evidence type="ECO:0008006" key="14">
    <source>
        <dbReference type="Google" id="ProtNLM"/>
    </source>
</evidence>
<dbReference type="InterPro" id="IPR050626">
    <property type="entry name" value="Peptidase_M16"/>
</dbReference>
<evidence type="ECO:0000256" key="9">
    <source>
        <dbReference type="SAM" id="Phobius"/>
    </source>
</evidence>
<name>A0AAW1TDP4_9CHLO</name>
<feature type="domain" description="Peptidase M16 C-terminal" evidence="11">
    <location>
        <begin position="201"/>
        <end position="380"/>
    </location>
</feature>
<keyword evidence="5" id="KW-0862">Zinc</keyword>
<dbReference type="PANTHER" id="PTHR43690:SF34">
    <property type="entry name" value="ZINC PROTEASE PQQL-LIKE"/>
    <property type="match status" value="1"/>
</dbReference>
<evidence type="ECO:0000259" key="11">
    <source>
        <dbReference type="Pfam" id="PF05193"/>
    </source>
</evidence>
<dbReference type="GO" id="GO:0006508">
    <property type="term" value="P:proteolysis"/>
    <property type="evidence" value="ECO:0007669"/>
    <property type="project" value="UniProtKB-KW"/>
</dbReference>
<dbReference type="PANTHER" id="PTHR43690">
    <property type="entry name" value="NARDILYSIN"/>
    <property type="match status" value="1"/>
</dbReference>
<dbReference type="InterPro" id="IPR011249">
    <property type="entry name" value="Metalloenz_LuxS/M16"/>
</dbReference>
<keyword evidence="9" id="KW-0812">Transmembrane</keyword>
<dbReference type="Pfam" id="PF00675">
    <property type="entry name" value="Peptidase_M16"/>
    <property type="match status" value="1"/>
</dbReference>
<evidence type="ECO:0000256" key="4">
    <source>
        <dbReference type="ARBA" id="ARBA00022801"/>
    </source>
</evidence>
<reference evidence="12 13" key="1">
    <citation type="journal article" date="2024" name="Nat. Commun.">
        <title>Phylogenomics reveals the evolutionary origins of lichenization in chlorophyte algae.</title>
        <authorList>
            <person name="Puginier C."/>
            <person name="Libourel C."/>
            <person name="Otte J."/>
            <person name="Skaloud P."/>
            <person name="Haon M."/>
            <person name="Grisel S."/>
            <person name="Petersen M."/>
            <person name="Berrin J.G."/>
            <person name="Delaux P.M."/>
            <person name="Dal Grande F."/>
            <person name="Keller J."/>
        </authorList>
    </citation>
    <scope>NUCLEOTIDE SEQUENCE [LARGE SCALE GENOMIC DNA]</scope>
    <source>
        <strain evidence="12 13">SAG 2523</strain>
    </source>
</reference>
<protein>
    <recommendedName>
        <fullName evidence="14">Mitochondrial processing peptidase</fullName>
    </recommendedName>
</protein>
<feature type="transmembrane region" description="Helical" evidence="9">
    <location>
        <begin position="948"/>
        <end position="967"/>
    </location>
</feature>
<evidence type="ECO:0000313" key="12">
    <source>
        <dbReference type="EMBL" id="KAK9866551.1"/>
    </source>
</evidence>
<dbReference type="InterPro" id="IPR011765">
    <property type="entry name" value="Pept_M16_N"/>
</dbReference>
<dbReference type="Gene3D" id="3.30.830.10">
    <property type="entry name" value="Metalloenzyme, LuxS/M16 peptidase-like"/>
    <property type="match status" value="3"/>
</dbReference>
<feature type="domain" description="Peptidase M16 C-terminal" evidence="11">
    <location>
        <begin position="658"/>
        <end position="842"/>
    </location>
</feature>
<evidence type="ECO:0000313" key="13">
    <source>
        <dbReference type="Proteomes" id="UP001485043"/>
    </source>
</evidence>
<evidence type="ECO:0000256" key="3">
    <source>
        <dbReference type="ARBA" id="ARBA00022723"/>
    </source>
</evidence>
<dbReference type="SUPFAM" id="SSF63411">
    <property type="entry name" value="LuxS/MPP-like metallohydrolase"/>
    <property type="match status" value="3"/>
</dbReference>
<comment type="similarity">
    <text evidence="1 7">Belongs to the peptidase M16 family.</text>
</comment>
<dbReference type="AlphaFoldDB" id="A0AAW1TDP4"/>
<dbReference type="EMBL" id="JALJOV010000152">
    <property type="protein sequence ID" value="KAK9866551.1"/>
    <property type="molecule type" value="Genomic_DNA"/>
</dbReference>
<dbReference type="PROSITE" id="PS00143">
    <property type="entry name" value="INSULINASE"/>
    <property type="match status" value="1"/>
</dbReference>
<dbReference type="Proteomes" id="UP001485043">
    <property type="component" value="Unassembled WGS sequence"/>
</dbReference>